<evidence type="ECO:0000313" key="1">
    <source>
        <dbReference type="EMBL" id="MBT1073490.1"/>
    </source>
</evidence>
<keyword evidence="2" id="KW-1185">Reference proteome</keyword>
<dbReference type="EMBL" id="JAHDYS010000023">
    <property type="protein sequence ID" value="MBT1073490.1"/>
    <property type="molecule type" value="Genomic_DNA"/>
</dbReference>
<organism evidence="1 2">
    <name type="scientific">Pelotalea chapellei</name>
    <dbReference type="NCBI Taxonomy" id="44671"/>
    <lineage>
        <taxon>Bacteria</taxon>
        <taxon>Pseudomonadati</taxon>
        <taxon>Thermodesulfobacteriota</taxon>
        <taxon>Desulfuromonadia</taxon>
        <taxon>Geobacterales</taxon>
        <taxon>Geobacteraceae</taxon>
        <taxon>Pelotalea</taxon>
    </lineage>
</organism>
<name>A0ABS5UCT5_9BACT</name>
<sequence length="62" mass="6661">MKAKATCKPDYLDKLTTRKSRKRAGGGHTAQEENICAVVLADDAIGKVVAQVCMESTHGHGY</sequence>
<dbReference type="Proteomes" id="UP000784128">
    <property type="component" value="Unassembled WGS sequence"/>
</dbReference>
<proteinExistence type="predicted"/>
<gene>
    <name evidence="1" type="ORF">KJB30_17015</name>
</gene>
<comment type="caution">
    <text evidence="1">The sequence shown here is derived from an EMBL/GenBank/DDBJ whole genome shotgun (WGS) entry which is preliminary data.</text>
</comment>
<accession>A0ABS5UCT5</accession>
<dbReference type="RefSeq" id="WP_214301576.1">
    <property type="nucleotide sequence ID" value="NZ_JAHDYS010000023.1"/>
</dbReference>
<reference evidence="1 2" key="1">
    <citation type="submission" date="2021-05" db="EMBL/GenBank/DDBJ databases">
        <title>The draft genome of Geobacter chapellei DSM 13688.</title>
        <authorList>
            <person name="Xu Z."/>
            <person name="Masuda Y."/>
            <person name="Itoh H."/>
            <person name="Senoo K."/>
        </authorList>
    </citation>
    <scope>NUCLEOTIDE SEQUENCE [LARGE SCALE GENOMIC DNA]</scope>
    <source>
        <strain evidence="1 2">DSM 13688</strain>
    </source>
</reference>
<protein>
    <submittedName>
        <fullName evidence="1">Uncharacterized protein</fullName>
    </submittedName>
</protein>
<evidence type="ECO:0000313" key="2">
    <source>
        <dbReference type="Proteomes" id="UP000784128"/>
    </source>
</evidence>